<name>A0ABW2NXJ9_9ACTN</name>
<dbReference type="EMBL" id="JBHTCG010000004">
    <property type="protein sequence ID" value="MFC7382181.1"/>
    <property type="molecule type" value="Genomic_DNA"/>
</dbReference>
<dbReference type="Proteomes" id="UP001596496">
    <property type="component" value="Unassembled WGS sequence"/>
</dbReference>
<feature type="region of interest" description="Disordered" evidence="1">
    <location>
        <begin position="112"/>
        <end position="215"/>
    </location>
</feature>
<sequence length="332" mass="34707">MSIAVMNWVWQYSPTSGNQRLVLLALADACSRDDGTGCWPSVATVARKANISPRSVRRILGELEAAGHLKVRRGAGPHGTNGYAIVMRPPAPAPPAPVEIVFEPVYESVETVDNPAAPGQPVTPDEVSGVTPVAARGDTGDRGGVTRLSPNPPKNHQEPPPPPRGRPTAKRGRSAAARTPARSVGSSSRPLCWPEGGGGGEVDTRDPQPGSPQETCANPIEVFLAELGPDWPLSARQVDRLTPAIAAALADGWSPAALAEHVGANTVGVRNPYAVLHVRLNDLPDPVRLPPPRISPADRSVAEAVTPACPHGDPRPGGCALCRRGITHLESA</sequence>
<dbReference type="SUPFAM" id="SSF46785">
    <property type="entry name" value="Winged helix' DNA-binding domain"/>
    <property type="match status" value="1"/>
</dbReference>
<evidence type="ECO:0000256" key="1">
    <source>
        <dbReference type="SAM" id="MobiDB-lite"/>
    </source>
</evidence>
<accession>A0ABW2NXJ9</accession>
<comment type="caution">
    <text evidence="2">The sequence shown here is derived from an EMBL/GenBank/DDBJ whole genome shotgun (WGS) entry which is preliminary data.</text>
</comment>
<dbReference type="InterPro" id="IPR036388">
    <property type="entry name" value="WH-like_DNA-bd_sf"/>
</dbReference>
<reference evidence="3" key="1">
    <citation type="journal article" date="2019" name="Int. J. Syst. Evol. Microbiol.">
        <title>The Global Catalogue of Microorganisms (GCM) 10K type strain sequencing project: providing services to taxonomists for standard genome sequencing and annotation.</title>
        <authorList>
            <consortium name="The Broad Institute Genomics Platform"/>
            <consortium name="The Broad Institute Genome Sequencing Center for Infectious Disease"/>
            <person name="Wu L."/>
            <person name="Ma J."/>
        </authorList>
    </citation>
    <scope>NUCLEOTIDE SEQUENCE [LARGE SCALE GENOMIC DNA]</scope>
    <source>
        <strain evidence="3">CECT 7649</strain>
    </source>
</reference>
<proteinExistence type="predicted"/>
<dbReference type="RefSeq" id="WP_380825335.1">
    <property type="nucleotide sequence ID" value="NZ_JBHTCG010000004.1"/>
</dbReference>
<evidence type="ECO:0000313" key="2">
    <source>
        <dbReference type="EMBL" id="MFC7382181.1"/>
    </source>
</evidence>
<dbReference type="InterPro" id="IPR036390">
    <property type="entry name" value="WH_DNA-bd_sf"/>
</dbReference>
<dbReference type="Pfam" id="PF13730">
    <property type="entry name" value="HTH_36"/>
    <property type="match status" value="1"/>
</dbReference>
<protein>
    <submittedName>
        <fullName evidence="2">Helix-turn-helix domain-containing protein</fullName>
    </submittedName>
</protein>
<keyword evidence="3" id="KW-1185">Reference proteome</keyword>
<gene>
    <name evidence="2" type="ORF">ACFQSB_08190</name>
</gene>
<organism evidence="2 3">
    <name type="scientific">Sphaerisporangium rhizosphaerae</name>
    <dbReference type="NCBI Taxonomy" id="2269375"/>
    <lineage>
        <taxon>Bacteria</taxon>
        <taxon>Bacillati</taxon>
        <taxon>Actinomycetota</taxon>
        <taxon>Actinomycetes</taxon>
        <taxon>Streptosporangiales</taxon>
        <taxon>Streptosporangiaceae</taxon>
        <taxon>Sphaerisporangium</taxon>
    </lineage>
</organism>
<evidence type="ECO:0000313" key="3">
    <source>
        <dbReference type="Proteomes" id="UP001596496"/>
    </source>
</evidence>
<feature type="compositionally biased region" description="Pro residues" evidence="1">
    <location>
        <begin position="150"/>
        <end position="165"/>
    </location>
</feature>
<dbReference type="Gene3D" id="1.10.10.10">
    <property type="entry name" value="Winged helix-like DNA-binding domain superfamily/Winged helix DNA-binding domain"/>
    <property type="match status" value="1"/>
</dbReference>